<evidence type="ECO:0000256" key="3">
    <source>
        <dbReference type="ARBA" id="ARBA00022777"/>
    </source>
</evidence>
<accession>A0ABU8XG13</accession>
<keyword evidence="3" id="KW-0418">Kinase</keyword>
<feature type="domain" description="HipA-like C-terminal" evidence="4">
    <location>
        <begin position="202"/>
        <end position="381"/>
    </location>
</feature>
<evidence type="ECO:0000313" key="5">
    <source>
        <dbReference type="EMBL" id="MEJ8857990.1"/>
    </source>
</evidence>
<sequence length="438" mass="47048">MVALRQALSQGPRPTDALVKTLQVSQATFSRTIQALGAEVISFREPGIRTPRYALLRPDPLPSPQAMFRVSEDGRVEEIGSISFLRGGGTWVDLRDGGSRLHDGLPPSMAFAAPSGYLGARIARAVTAEISVPPALRDWSDDHRAKFLCLAGADVAGSLLWGARSFAAWMASRAAPPVAAGDVAQVYRDLAADVSHAGTSGSAGGDQPKFTCETEARGHLIVKFARAGTRSSEMLVLEELALRFLRNAGIAAASARYFESDGYGYLEVERFDRVGRFGRRGMISAGAVDDELFGKRDSWPAFAQRCEDAGLLDAESARVVLVLTAFSELIGNGDRHFENLSLMTDARGRPTQVSPAYDMLPTMYAPAGGGIDPELRLVAPSFRSLGARPEVWTQSFEAARQFWSAAAVDKRLSVSMRDVSAANAQHIAEVVAPLLPAR</sequence>
<comment type="similarity">
    <text evidence="1">Belongs to the HipA Ser/Thr kinase family.</text>
</comment>
<comment type="caution">
    <text evidence="5">The sequence shown here is derived from an EMBL/GenBank/DDBJ whole genome shotgun (WGS) entry which is preliminary data.</text>
</comment>
<evidence type="ECO:0000256" key="2">
    <source>
        <dbReference type="ARBA" id="ARBA00022679"/>
    </source>
</evidence>
<keyword evidence="2" id="KW-0808">Transferase</keyword>
<name>A0ABU8XG13_9BURK</name>
<keyword evidence="6" id="KW-1185">Reference proteome</keyword>
<dbReference type="PANTHER" id="PTHR37419:SF8">
    <property type="entry name" value="TOXIN YJJJ"/>
    <property type="match status" value="1"/>
</dbReference>
<evidence type="ECO:0000256" key="1">
    <source>
        <dbReference type="ARBA" id="ARBA00010164"/>
    </source>
</evidence>
<evidence type="ECO:0000313" key="6">
    <source>
        <dbReference type="Proteomes" id="UP001367030"/>
    </source>
</evidence>
<dbReference type="Pfam" id="PF07804">
    <property type="entry name" value="HipA_C"/>
    <property type="match status" value="1"/>
</dbReference>
<dbReference type="Proteomes" id="UP001367030">
    <property type="component" value="Unassembled WGS sequence"/>
</dbReference>
<organism evidence="5 6">
    <name type="scientific">Variovorax robiniae</name>
    <dbReference type="NCBI Taxonomy" id="1836199"/>
    <lineage>
        <taxon>Bacteria</taxon>
        <taxon>Pseudomonadati</taxon>
        <taxon>Pseudomonadota</taxon>
        <taxon>Betaproteobacteria</taxon>
        <taxon>Burkholderiales</taxon>
        <taxon>Comamonadaceae</taxon>
        <taxon>Variovorax</taxon>
    </lineage>
</organism>
<dbReference type="InterPro" id="IPR012893">
    <property type="entry name" value="HipA-like_C"/>
</dbReference>
<protein>
    <submittedName>
        <fullName evidence="5">HipA domain-containing protein</fullName>
    </submittedName>
</protein>
<reference evidence="5 6" key="1">
    <citation type="submission" date="2024-03" db="EMBL/GenBank/DDBJ databases">
        <title>Novel species of the genus Variovorax.</title>
        <authorList>
            <person name="Liu Q."/>
            <person name="Xin Y.-H."/>
        </authorList>
    </citation>
    <scope>NUCLEOTIDE SEQUENCE [LARGE SCALE GENOMIC DNA]</scope>
    <source>
        <strain evidence="5 6">KACC 18901</strain>
    </source>
</reference>
<gene>
    <name evidence="5" type="ORF">WKW79_25700</name>
</gene>
<proteinExistence type="inferred from homology"/>
<dbReference type="InterPro" id="IPR052028">
    <property type="entry name" value="HipA_Ser/Thr_kinase"/>
</dbReference>
<dbReference type="PANTHER" id="PTHR37419">
    <property type="entry name" value="SERINE/THREONINE-PROTEIN KINASE TOXIN HIPA"/>
    <property type="match status" value="1"/>
</dbReference>
<dbReference type="RefSeq" id="WP_340338053.1">
    <property type="nucleotide sequence ID" value="NZ_JBBKZS010000013.1"/>
</dbReference>
<dbReference type="EMBL" id="JBBKZS010000013">
    <property type="protein sequence ID" value="MEJ8857990.1"/>
    <property type="molecule type" value="Genomic_DNA"/>
</dbReference>
<evidence type="ECO:0000259" key="4">
    <source>
        <dbReference type="Pfam" id="PF07804"/>
    </source>
</evidence>